<dbReference type="Proteomes" id="UP000499080">
    <property type="component" value="Unassembled WGS sequence"/>
</dbReference>
<dbReference type="EMBL" id="BGPR01289882">
    <property type="protein sequence ID" value="GBN43713.1"/>
    <property type="molecule type" value="Genomic_DNA"/>
</dbReference>
<feature type="region of interest" description="Disordered" evidence="1">
    <location>
        <begin position="1"/>
        <end position="26"/>
    </location>
</feature>
<evidence type="ECO:0000313" key="2">
    <source>
        <dbReference type="EMBL" id="GBN43713.1"/>
    </source>
</evidence>
<gene>
    <name evidence="2" type="ORF">AVEN_117106_1</name>
</gene>
<organism evidence="2 3">
    <name type="scientific">Araneus ventricosus</name>
    <name type="common">Orbweaver spider</name>
    <name type="synonym">Epeira ventricosa</name>
    <dbReference type="NCBI Taxonomy" id="182803"/>
    <lineage>
        <taxon>Eukaryota</taxon>
        <taxon>Metazoa</taxon>
        <taxon>Ecdysozoa</taxon>
        <taxon>Arthropoda</taxon>
        <taxon>Chelicerata</taxon>
        <taxon>Arachnida</taxon>
        <taxon>Araneae</taxon>
        <taxon>Araneomorphae</taxon>
        <taxon>Entelegynae</taxon>
        <taxon>Araneoidea</taxon>
        <taxon>Araneidae</taxon>
        <taxon>Araneus</taxon>
    </lineage>
</organism>
<protein>
    <submittedName>
        <fullName evidence="2">Uncharacterized protein</fullName>
    </submittedName>
</protein>
<name>A0A4Y2NXR8_ARAVE</name>
<dbReference type="AlphaFoldDB" id="A0A4Y2NXR8"/>
<proteinExistence type="predicted"/>
<comment type="caution">
    <text evidence="2">The sequence shown here is derived from an EMBL/GenBank/DDBJ whole genome shotgun (WGS) entry which is preliminary data.</text>
</comment>
<evidence type="ECO:0000256" key="1">
    <source>
        <dbReference type="SAM" id="MobiDB-lite"/>
    </source>
</evidence>
<reference evidence="2 3" key="1">
    <citation type="journal article" date="2019" name="Sci. Rep.">
        <title>Orb-weaving spider Araneus ventricosus genome elucidates the spidroin gene catalogue.</title>
        <authorList>
            <person name="Kono N."/>
            <person name="Nakamura H."/>
            <person name="Ohtoshi R."/>
            <person name="Moran D.A.P."/>
            <person name="Shinohara A."/>
            <person name="Yoshida Y."/>
            <person name="Fujiwara M."/>
            <person name="Mori M."/>
            <person name="Tomita M."/>
            <person name="Arakawa K."/>
        </authorList>
    </citation>
    <scope>NUCLEOTIDE SEQUENCE [LARGE SCALE GENOMIC DNA]</scope>
</reference>
<sequence>MSDGKDDTEAGNPIPNIRTTLGRGRLDPTYDLTCIHADLSWNRFEPGSQDRTTRLPS</sequence>
<accession>A0A4Y2NXR8</accession>
<evidence type="ECO:0000313" key="3">
    <source>
        <dbReference type="Proteomes" id="UP000499080"/>
    </source>
</evidence>
<keyword evidence="3" id="KW-1185">Reference proteome</keyword>